<dbReference type="AlphaFoldDB" id="A0A081NA57"/>
<dbReference type="Proteomes" id="UP000028006">
    <property type="component" value="Unassembled WGS sequence"/>
</dbReference>
<feature type="transmembrane region" description="Helical" evidence="2">
    <location>
        <begin position="46"/>
        <end position="70"/>
    </location>
</feature>
<accession>A0A081NA57</accession>
<feature type="region of interest" description="Disordered" evidence="1">
    <location>
        <begin position="74"/>
        <end position="94"/>
    </location>
</feature>
<keyword evidence="2" id="KW-0472">Membrane</keyword>
<gene>
    <name evidence="3" type="ORF">GZ77_01355</name>
</gene>
<evidence type="ECO:0000313" key="4">
    <source>
        <dbReference type="Proteomes" id="UP000028006"/>
    </source>
</evidence>
<keyword evidence="4" id="KW-1185">Reference proteome</keyword>
<evidence type="ECO:0000256" key="1">
    <source>
        <dbReference type="SAM" id="MobiDB-lite"/>
    </source>
</evidence>
<protein>
    <submittedName>
        <fullName evidence="3">Uncharacterized protein</fullName>
    </submittedName>
</protein>
<evidence type="ECO:0000313" key="3">
    <source>
        <dbReference type="EMBL" id="KEQ15330.1"/>
    </source>
</evidence>
<dbReference type="EMBL" id="JOKG01000001">
    <property type="protein sequence ID" value="KEQ15330.1"/>
    <property type="molecule type" value="Genomic_DNA"/>
</dbReference>
<sequence>MEKVVQFKKTLSLVDIVINVVIALIAISGLLTMFASGSVMMGLGTLVSAFFMWVGKVLGFGVAYCAIQVAENTAPENRQKASAGSAGFEQTATS</sequence>
<keyword evidence="2" id="KW-1133">Transmembrane helix</keyword>
<organism evidence="3 4">
    <name type="scientific">Endozoicomonas montiporae</name>
    <dbReference type="NCBI Taxonomy" id="1027273"/>
    <lineage>
        <taxon>Bacteria</taxon>
        <taxon>Pseudomonadati</taxon>
        <taxon>Pseudomonadota</taxon>
        <taxon>Gammaproteobacteria</taxon>
        <taxon>Oceanospirillales</taxon>
        <taxon>Endozoicomonadaceae</taxon>
        <taxon>Endozoicomonas</taxon>
    </lineage>
</organism>
<feature type="transmembrane region" description="Helical" evidence="2">
    <location>
        <begin position="12"/>
        <end position="34"/>
    </location>
</feature>
<comment type="caution">
    <text evidence="3">The sequence shown here is derived from an EMBL/GenBank/DDBJ whole genome shotgun (WGS) entry which is preliminary data.</text>
</comment>
<keyword evidence="2" id="KW-0812">Transmembrane</keyword>
<dbReference type="RefSeq" id="WP_034872552.1">
    <property type="nucleotide sequence ID" value="NZ_JOKG01000001.1"/>
</dbReference>
<reference evidence="3 4" key="1">
    <citation type="submission" date="2014-06" db="EMBL/GenBank/DDBJ databases">
        <title>Whole Genome Sequences of Three Symbiotic Endozoicomonas Bacteria.</title>
        <authorList>
            <person name="Neave M.J."/>
            <person name="Apprill A."/>
            <person name="Voolstra C.R."/>
        </authorList>
    </citation>
    <scope>NUCLEOTIDE SEQUENCE [LARGE SCALE GENOMIC DNA]</scope>
    <source>
        <strain evidence="3 4">LMG 24815</strain>
    </source>
</reference>
<proteinExistence type="predicted"/>
<name>A0A081NA57_9GAMM</name>
<evidence type="ECO:0000256" key="2">
    <source>
        <dbReference type="SAM" id="Phobius"/>
    </source>
</evidence>